<dbReference type="AlphaFoldDB" id="A0A0P0YXD1"/>
<evidence type="ECO:0000259" key="1">
    <source>
        <dbReference type="PROSITE" id="PS51742"/>
    </source>
</evidence>
<reference evidence="2" key="1">
    <citation type="journal article" date="2015" name="Proc. Natl. Acad. Sci. U.S.A.">
        <title>Bacterial clade with the ribosomal RNA operon on a small plasmid rather than the chromosome.</title>
        <authorList>
            <person name="Anda M."/>
            <person name="Ohtsubo Y."/>
            <person name="Okubo T."/>
            <person name="Sugawara M."/>
            <person name="Nagata Y."/>
            <person name="Tsuda M."/>
            <person name="Minamisawa K."/>
            <person name="Mitsui H."/>
        </authorList>
    </citation>
    <scope>NUCLEOTIDE SEQUENCE</scope>
    <source>
        <strain evidence="2">DSM 21988</strain>
    </source>
</reference>
<sequence>MLDLPVRHFDSAAGTGGRVIAARIHPGRDLLESFEAVCLAHDLSCGVITTSIGSFRRLAMHYVDRVEPTKEEGYTRRLVLDGPFSLIAGQGLVSPGDEPGRLNIHYHCVASGKDNLFYGGHVEPGTITLTTLDLVIQEIHGIDIVRGRDPQTGVVVTSIREKETGL</sequence>
<dbReference type="PANTHER" id="PTHR34988:SF1">
    <property type="entry name" value="DNA-BINDING PROTEIN"/>
    <property type="match status" value="1"/>
</dbReference>
<dbReference type="CDD" id="cd11378">
    <property type="entry name" value="DUF296"/>
    <property type="match status" value="1"/>
</dbReference>
<dbReference type="InterPro" id="IPR005175">
    <property type="entry name" value="PPC_dom"/>
</dbReference>
<feature type="domain" description="PPC" evidence="1">
    <location>
        <begin position="14"/>
        <end position="160"/>
    </location>
</feature>
<dbReference type="EMBL" id="LC066371">
    <property type="protein sequence ID" value="BAT26232.1"/>
    <property type="molecule type" value="Genomic_DNA"/>
</dbReference>
<dbReference type="SUPFAM" id="SSF117856">
    <property type="entry name" value="AF0104/ALDC/Ptd012-like"/>
    <property type="match status" value="1"/>
</dbReference>
<evidence type="ECO:0000313" key="2">
    <source>
        <dbReference type="EMBL" id="BAT26232.1"/>
    </source>
</evidence>
<dbReference type="RefSeq" id="WP_060607680.1">
    <property type="nucleotide sequence ID" value="NZ_BBWQ01000018.1"/>
</dbReference>
<protein>
    <recommendedName>
        <fullName evidence="1">PPC domain-containing protein</fullName>
    </recommendedName>
</protein>
<organism evidence="2">
    <name type="scientific">Aureimonas altamirensis</name>
    <dbReference type="NCBI Taxonomy" id="370622"/>
    <lineage>
        <taxon>Bacteria</taxon>
        <taxon>Pseudomonadati</taxon>
        <taxon>Pseudomonadota</taxon>
        <taxon>Alphaproteobacteria</taxon>
        <taxon>Hyphomicrobiales</taxon>
        <taxon>Aurantimonadaceae</taxon>
        <taxon>Aureimonas</taxon>
    </lineage>
</organism>
<proteinExistence type="predicted"/>
<dbReference type="Pfam" id="PF03479">
    <property type="entry name" value="PCC"/>
    <property type="match status" value="1"/>
</dbReference>
<name>A0A0P0YXD1_9HYPH</name>
<dbReference type="PROSITE" id="PS51742">
    <property type="entry name" value="PPC"/>
    <property type="match status" value="1"/>
</dbReference>
<dbReference type="PANTHER" id="PTHR34988">
    <property type="entry name" value="PROTEIN, PUTATIVE-RELATED"/>
    <property type="match status" value="1"/>
</dbReference>
<dbReference type="Gene3D" id="3.30.1330.80">
    <property type="entry name" value="Hypothetical protein, similar to alpha- acetolactate decarboxylase, domain 2"/>
    <property type="match status" value="1"/>
</dbReference>
<accession>A0A0P0YXD1</accession>